<dbReference type="SMART" id="SM00220">
    <property type="entry name" value="S_TKc"/>
    <property type="match status" value="3"/>
</dbReference>
<dbReference type="InterPro" id="IPR017441">
    <property type="entry name" value="Protein_kinase_ATP_BS"/>
</dbReference>
<comment type="similarity">
    <text evidence="1">Belongs to the protein kinase superfamily. CAMK Ser/Thr protein kinase family. PIM subfamily.</text>
</comment>
<dbReference type="PANTHER" id="PTHR22984">
    <property type="entry name" value="SERINE/THREONINE-PROTEIN KINASE PIM"/>
    <property type="match status" value="1"/>
</dbReference>
<dbReference type="GO" id="GO:0007346">
    <property type="term" value="P:regulation of mitotic cell cycle"/>
    <property type="evidence" value="ECO:0007669"/>
    <property type="project" value="TreeGrafter"/>
</dbReference>
<dbReference type="SUPFAM" id="SSF56112">
    <property type="entry name" value="Protein kinase-like (PK-like)"/>
    <property type="match status" value="3"/>
</dbReference>
<keyword evidence="13" id="KW-1185">Reference proteome</keyword>
<dbReference type="Pfam" id="PF00069">
    <property type="entry name" value="Pkinase"/>
    <property type="match status" value="3"/>
</dbReference>
<sequence>MSAVVADVHKGGPLTPQNKTYEWNQRKISPVFERITTVPWVSTYFAKMDQYSAKLMKINAKRGGVNGQRIKELLVPTTRMRNSFLRPFSKHSQEAVQKTVMGVSVVRIEGSDIEDSPANVGVVHFGSELTEDTVRDPVLSETHVQVHFGSELTEDTVRDPVLSETHVQVHFGSELTEDTVRDPVLSETHVHVHFGSELTEDTVRDPVLSETHVQVHFGSELTEDAVRDPVAIESDWEEELVWNMEIQPASVSLDEEEMDEDEEPSVVIQEINSWQYEIGDILAECAFGAIYEGTRVKDGLKVAVKRVNTLKHLDYISIPGHPEPLPREVALHILACKGEVFPEVVQLLDWQVYPDHYIMVLERPSPCVDVRDFATSNGGQLGEELAKDIMWQATRAAYKCCQRGVFHRDIKMENLLITTDTLYVKLIDFRCGDVLTRSPYKMFMGTRDYVCPEFFKTGAYYGQPATVYSLGALLFAMVCGTFPNRIHQDSIDKRTLYKNLTEECCDLIEACLQEDPDDRIDLDEILDHKWFQDKYPAYCLQTPVHFNEDKEDDQKPSVRIEEINCQQYEIGSELGQGGFGTVFDGTRLRDGLKVAVKIVKKTKDVIDDLINIPGHPEPLPREVGLQMLACDGVHVPVIVQFLDWQDYPDEYMMVLERPTPCMDIRSFVKDMGGSVTENVAKAIMGQATYAAEVCCLRGVFHRDLKQENLLINPDTLGSPYHEYMGTMIYACPEYFEWGQYYGKPATVYSLGVLLFAVVCGRYPTHFDLDQIEKKSWSEAGLTEECCDLIEACLQKDPDDRIDLDEITDHRWFQDKYPAYCLQTPVHFNEDKEDDQKPSVRIEEINCQQYEIGSELGQGGFGTVFDGTRLRDGLKVAVKIVKKTKDVIDDLINIPGHPEPLPREVGLQMLACDGVHVPVIVQFLDWQDYPDEYMMVLERPTPCMDIRSFVKDMGGSVTENVAKAIMGQATYAAEVCCLRGVFHRDLKQENLLINPDTLEVKLIDFGCGDLLKRSPYHEYMGTMIYACPEYFEWGQYYGKPATVYSLGVLLFAVVCGRYPTHFDLDQIEKKSWSEAGLTEECCDLIEACLQKDPDDRIDLDEITDHRKIQQTASGLLHTGRDDVFKDSDNAGSEFNDDGEVIIQQTSVGSASGVVNLHTSVSVASDREGDVWQNSLVIAAYRMVEIPQNLLDSVSEREGDIQKNSSDIASYRMVKKERIR</sequence>
<dbReference type="AlphaFoldDB" id="A0A5A9P5F2"/>
<evidence type="ECO:0000313" key="12">
    <source>
        <dbReference type="EMBL" id="KAA0716006.1"/>
    </source>
</evidence>
<feature type="domain" description="Protein kinase" evidence="11">
    <location>
        <begin position="568"/>
        <end position="812"/>
    </location>
</feature>
<evidence type="ECO:0000256" key="1">
    <source>
        <dbReference type="ARBA" id="ARBA00005505"/>
    </source>
</evidence>
<feature type="binding site" evidence="10">
    <location>
        <position position="882"/>
    </location>
    <ligand>
        <name>ATP</name>
        <dbReference type="ChEBI" id="CHEBI:30616"/>
    </ligand>
</feature>
<dbReference type="GO" id="GO:0043066">
    <property type="term" value="P:negative regulation of apoptotic process"/>
    <property type="evidence" value="ECO:0007669"/>
    <property type="project" value="TreeGrafter"/>
</dbReference>
<comment type="catalytic activity">
    <reaction evidence="9">
        <text>L-seryl-[protein] + ATP = O-phospho-L-seryl-[protein] + ADP + H(+)</text>
        <dbReference type="Rhea" id="RHEA:17989"/>
        <dbReference type="Rhea" id="RHEA-COMP:9863"/>
        <dbReference type="Rhea" id="RHEA-COMP:11604"/>
        <dbReference type="ChEBI" id="CHEBI:15378"/>
        <dbReference type="ChEBI" id="CHEBI:29999"/>
        <dbReference type="ChEBI" id="CHEBI:30616"/>
        <dbReference type="ChEBI" id="CHEBI:83421"/>
        <dbReference type="ChEBI" id="CHEBI:456216"/>
        <dbReference type="EC" id="2.7.11.1"/>
    </reaction>
</comment>
<gene>
    <name evidence="12" type="ORF">E1301_Tti016098</name>
</gene>
<dbReference type="GO" id="GO:0005737">
    <property type="term" value="C:cytoplasm"/>
    <property type="evidence" value="ECO:0007669"/>
    <property type="project" value="TreeGrafter"/>
</dbReference>
<keyword evidence="4" id="KW-0808">Transferase</keyword>
<name>A0A5A9P5F2_9TELE</name>
<dbReference type="GO" id="GO:0005524">
    <property type="term" value="F:ATP binding"/>
    <property type="evidence" value="ECO:0007669"/>
    <property type="project" value="UniProtKB-UniRule"/>
</dbReference>
<dbReference type="PROSITE" id="PS50011">
    <property type="entry name" value="PROTEIN_KINASE_DOM"/>
    <property type="match status" value="3"/>
</dbReference>
<comment type="caution">
    <text evidence="12">The sequence shown here is derived from an EMBL/GenBank/DDBJ whole genome shotgun (WGS) entry which is preliminary data.</text>
</comment>
<evidence type="ECO:0000256" key="2">
    <source>
        <dbReference type="ARBA" id="ARBA00012513"/>
    </source>
</evidence>
<feature type="domain" description="Protein kinase" evidence="11">
    <location>
        <begin position="849"/>
        <end position="1107"/>
    </location>
</feature>
<keyword evidence="7 10" id="KW-0067">ATP-binding</keyword>
<reference evidence="12 13" key="1">
    <citation type="journal article" date="2019" name="Mol. Ecol. Resour.">
        <title>Chromosome-level genome assembly of Triplophysa tibetana, a fish adapted to the harsh high-altitude environment of the Tibetan Plateau.</title>
        <authorList>
            <person name="Yang X."/>
            <person name="Liu H."/>
            <person name="Ma Z."/>
            <person name="Zou Y."/>
            <person name="Zou M."/>
            <person name="Mao Y."/>
            <person name="Li X."/>
            <person name="Wang H."/>
            <person name="Chen T."/>
            <person name="Wang W."/>
            <person name="Yang R."/>
        </authorList>
    </citation>
    <scope>NUCLEOTIDE SEQUENCE [LARGE SCALE GENOMIC DNA]</scope>
    <source>
        <strain evidence="12">TTIB1903HZAU</strain>
        <tissue evidence="12">Muscle</tissue>
    </source>
</reference>
<dbReference type="Gene3D" id="1.10.510.10">
    <property type="entry name" value="Transferase(Phosphotransferase) domain 1"/>
    <property type="match status" value="3"/>
</dbReference>
<evidence type="ECO:0000256" key="6">
    <source>
        <dbReference type="ARBA" id="ARBA00022777"/>
    </source>
</evidence>
<dbReference type="Gene3D" id="3.30.200.20">
    <property type="entry name" value="Phosphorylase Kinase, domain 1"/>
    <property type="match status" value="3"/>
</dbReference>
<dbReference type="InterPro" id="IPR008271">
    <property type="entry name" value="Ser/Thr_kinase_AS"/>
</dbReference>
<organism evidence="12 13">
    <name type="scientific">Triplophysa tibetana</name>
    <dbReference type="NCBI Taxonomy" id="1572043"/>
    <lineage>
        <taxon>Eukaryota</taxon>
        <taxon>Metazoa</taxon>
        <taxon>Chordata</taxon>
        <taxon>Craniata</taxon>
        <taxon>Vertebrata</taxon>
        <taxon>Euteleostomi</taxon>
        <taxon>Actinopterygii</taxon>
        <taxon>Neopterygii</taxon>
        <taxon>Teleostei</taxon>
        <taxon>Ostariophysi</taxon>
        <taxon>Cypriniformes</taxon>
        <taxon>Nemacheilidae</taxon>
        <taxon>Triplophysa</taxon>
    </lineage>
</organism>
<feature type="binding site" evidence="10">
    <location>
        <position position="601"/>
    </location>
    <ligand>
        <name>ATP</name>
        <dbReference type="ChEBI" id="CHEBI:30616"/>
    </ligand>
</feature>
<evidence type="ECO:0000313" key="13">
    <source>
        <dbReference type="Proteomes" id="UP000324632"/>
    </source>
</evidence>
<keyword evidence="3" id="KW-0723">Serine/threonine-protein kinase</keyword>
<dbReference type="EMBL" id="SOYY01000010">
    <property type="protein sequence ID" value="KAA0716006.1"/>
    <property type="molecule type" value="Genomic_DNA"/>
</dbReference>
<comment type="catalytic activity">
    <reaction evidence="8">
        <text>L-threonyl-[protein] + ATP = O-phospho-L-threonyl-[protein] + ADP + H(+)</text>
        <dbReference type="Rhea" id="RHEA:46608"/>
        <dbReference type="Rhea" id="RHEA-COMP:11060"/>
        <dbReference type="Rhea" id="RHEA-COMP:11605"/>
        <dbReference type="ChEBI" id="CHEBI:15378"/>
        <dbReference type="ChEBI" id="CHEBI:30013"/>
        <dbReference type="ChEBI" id="CHEBI:30616"/>
        <dbReference type="ChEBI" id="CHEBI:61977"/>
        <dbReference type="ChEBI" id="CHEBI:456216"/>
        <dbReference type="EC" id="2.7.11.1"/>
    </reaction>
</comment>
<dbReference type="Proteomes" id="UP000324632">
    <property type="component" value="Chromosome 10"/>
</dbReference>
<dbReference type="PROSITE" id="PS00107">
    <property type="entry name" value="PROTEIN_KINASE_ATP"/>
    <property type="match status" value="2"/>
</dbReference>
<dbReference type="PROSITE" id="PS00108">
    <property type="entry name" value="PROTEIN_KINASE_ST"/>
    <property type="match status" value="3"/>
</dbReference>
<dbReference type="InterPro" id="IPR051138">
    <property type="entry name" value="PIM_Ser/Thr_kinase"/>
</dbReference>
<dbReference type="GO" id="GO:0004674">
    <property type="term" value="F:protein serine/threonine kinase activity"/>
    <property type="evidence" value="ECO:0007669"/>
    <property type="project" value="UniProtKB-KW"/>
</dbReference>
<evidence type="ECO:0000256" key="10">
    <source>
        <dbReference type="PROSITE-ProRule" id="PRU10141"/>
    </source>
</evidence>
<evidence type="ECO:0000256" key="8">
    <source>
        <dbReference type="ARBA" id="ARBA00047899"/>
    </source>
</evidence>
<dbReference type="PANTHER" id="PTHR22984:SF11">
    <property type="entry name" value="AURORA KINASE-RELATED"/>
    <property type="match status" value="1"/>
</dbReference>
<dbReference type="EC" id="2.7.11.1" evidence="2"/>
<evidence type="ECO:0000256" key="7">
    <source>
        <dbReference type="ARBA" id="ARBA00022840"/>
    </source>
</evidence>
<dbReference type="FunFam" id="3.30.200.20:FF:000246">
    <property type="entry name" value="Pim proto-oncogene, serine/threonine kinase,-related 152"/>
    <property type="match status" value="3"/>
</dbReference>
<proteinExistence type="inferred from homology"/>
<keyword evidence="5 10" id="KW-0547">Nucleotide-binding</keyword>
<evidence type="ECO:0000256" key="5">
    <source>
        <dbReference type="ARBA" id="ARBA00022741"/>
    </source>
</evidence>
<accession>A0A5A9P5F2</accession>
<keyword evidence="6 12" id="KW-0418">Kinase</keyword>
<protein>
    <recommendedName>
        <fullName evidence="2">non-specific serine/threonine protein kinase</fullName>
        <ecNumber evidence="2">2.7.11.1</ecNumber>
    </recommendedName>
</protein>
<evidence type="ECO:0000256" key="3">
    <source>
        <dbReference type="ARBA" id="ARBA00022527"/>
    </source>
</evidence>
<evidence type="ECO:0000259" key="11">
    <source>
        <dbReference type="PROSITE" id="PS50011"/>
    </source>
</evidence>
<dbReference type="FunFam" id="1.10.510.10:FF:000392">
    <property type="entry name" value="Pim proto-oncogene, serine/threonine kinase,-related 152"/>
    <property type="match status" value="2"/>
</dbReference>
<evidence type="ECO:0000256" key="4">
    <source>
        <dbReference type="ARBA" id="ARBA00022679"/>
    </source>
</evidence>
<feature type="domain" description="Protein kinase" evidence="11">
    <location>
        <begin position="276"/>
        <end position="531"/>
    </location>
</feature>
<evidence type="ECO:0000256" key="9">
    <source>
        <dbReference type="ARBA" id="ARBA00048679"/>
    </source>
</evidence>
<dbReference type="InterPro" id="IPR011009">
    <property type="entry name" value="Kinase-like_dom_sf"/>
</dbReference>
<dbReference type="InterPro" id="IPR000719">
    <property type="entry name" value="Prot_kinase_dom"/>
</dbReference>